<sequence>MPNTSGFVMLVDASKRRVVWSLDIPYAKSNYENAALSCKSDGTFLYVLSQEQTDSSSSVSQSELVLSKISASGKLLKRQRVSAGFDEWDYLLSVDANGVSVAGGMNDALNRSGKFSVFMATFDKELKPQGVTTLPTGAFWVGTQARLEGQHLFMAGQFMANGSQGSSGHDGYAVSKVDLSKRGYVWSTYVYPRDLLRTKTAFLPDGSVAYVGLSASNRPPLLVSLIDTSGKLKKENFTLSQPICAAKALAPSGSVLEIIGRSCSDEHSWFSVKIDLAAEKVIGTQRFDKDVDAVQAEGNAWLSVVGDIGAPKTFKRITR</sequence>
<name>A0A494X4E9_9BURK</name>
<dbReference type="AlphaFoldDB" id="A0A494X4E9"/>
<dbReference type="SUPFAM" id="SSF50969">
    <property type="entry name" value="YVTN repeat-like/Quinoprotein amine dehydrogenase"/>
    <property type="match status" value="1"/>
</dbReference>
<evidence type="ECO:0000313" key="2">
    <source>
        <dbReference type="Proteomes" id="UP000280434"/>
    </source>
</evidence>
<reference evidence="1 2" key="1">
    <citation type="submission" date="2018-10" db="EMBL/GenBank/DDBJ databases">
        <title>Paraburkholderia sp. 7MK8-2, isolated from soil.</title>
        <authorList>
            <person name="Gao Z.-H."/>
            <person name="Qiu L.-H."/>
        </authorList>
    </citation>
    <scope>NUCLEOTIDE SEQUENCE [LARGE SCALE GENOMIC DNA]</scope>
    <source>
        <strain evidence="1 2">7MK8-2</strain>
    </source>
</reference>
<dbReference type="InterPro" id="IPR015943">
    <property type="entry name" value="WD40/YVTN_repeat-like_dom_sf"/>
</dbReference>
<accession>A0A494X4E9</accession>
<organism evidence="1 2">
    <name type="scientific">Trinickia fusca</name>
    <dbReference type="NCBI Taxonomy" id="2419777"/>
    <lineage>
        <taxon>Bacteria</taxon>
        <taxon>Pseudomonadati</taxon>
        <taxon>Pseudomonadota</taxon>
        <taxon>Betaproteobacteria</taxon>
        <taxon>Burkholderiales</taxon>
        <taxon>Burkholderiaceae</taxon>
        <taxon>Trinickia</taxon>
    </lineage>
</organism>
<evidence type="ECO:0000313" key="1">
    <source>
        <dbReference type="EMBL" id="RKP45222.1"/>
    </source>
</evidence>
<dbReference type="InterPro" id="IPR011044">
    <property type="entry name" value="Quino_amine_DH_bsu"/>
</dbReference>
<protein>
    <submittedName>
        <fullName evidence="1">Uncharacterized protein</fullName>
    </submittedName>
</protein>
<gene>
    <name evidence="1" type="ORF">D7S89_20555</name>
</gene>
<keyword evidence="2" id="KW-1185">Reference proteome</keyword>
<dbReference type="Proteomes" id="UP000280434">
    <property type="component" value="Unassembled WGS sequence"/>
</dbReference>
<dbReference type="EMBL" id="RBZV01000010">
    <property type="protein sequence ID" value="RKP45222.1"/>
    <property type="molecule type" value="Genomic_DNA"/>
</dbReference>
<comment type="caution">
    <text evidence="1">The sequence shown here is derived from an EMBL/GenBank/DDBJ whole genome shotgun (WGS) entry which is preliminary data.</text>
</comment>
<dbReference type="Gene3D" id="2.130.10.10">
    <property type="entry name" value="YVTN repeat-like/Quinoprotein amine dehydrogenase"/>
    <property type="match status" value="1"/>
</dbReference>
<proteinExistence type="predicted"/>